<accession>A0A1V4AZ94</accession>
<comment type="catalytic activity">
    <reaction evidence="6">
        <text>glycyl-tRNA(Gly) + acetyl-CoA = N-acetylglycyl-tRNA(Gly) + CoA + H(+)</text>
        <dbReference type="Rhea" id="RHEA:81867"/>
        <dbReference type="Rhea" id="RHEA-COMP:9683"/>
        <dbReference type="Rhea" id="RHEA-COMP:19766"/>
        <dbReference type="ChEBI" id="CHEBI:15378"/>
        <dbReference type="ChEBI" id="CHEBI:57287"/>
        <dbReference type="ChEBI" id="CHEBI:57288"/>
        <dbReference type="ChEBI" id="CHEBI:78522"/>
        <dbReference type="ChEBI" id="CHEBI:232036"/>
    </reaction>
</comment>
<keyword evidence="9" id="KW-1185">Reference proteome</keyword>
<evidence type="ECO:0000256" key="4">
    <source>
        <dbReference type="ARBA" id="ARBA00022679"/>
    </source>
</evidence>
<evidence type="ECO:0000313" key="9">
    <source>
        <dbReference type="Proteomes" id="UP000254329"/>
    </source>
</evidence>
<evidence type="ECO:0000313" key="8">
    <source>
        <dbReference type="EMBL" id="STO59231.1"/>
    </source>
</evidence>
<evidence type="ECO:0000256" key="2">
    <source>
        <dbReference type="ARBA" id="ARBA00022491"/>
    </source>
</evidence>
<dbReference type="RefSeq" id="WP_078219148.1">
    <property type="nucleotide sequence ID" value="NZ_MUXZ01000032.1"/>
</dbReference>
<dbReference type="PANTHER" id="PTHR36449:SF1">
    <property type="entry name" value="ACETYLTRANSFERASE"/>
    <property type="match status" value="1"/>
</dbReference>
<dbReference type="AlphaFoldDB" id="A0A1V4AZ94"/>
<dbReference type="Gene3D" id="3.40.630.30">
    <property type="match status" value="1"/>
</dbReference>
<keyword evidence="4 8" id="KW-0808">Transferase</keyword>
<dbReference type="InterPro" id="IPR016181">
    <property type="entry name" value="Acyl_CoA_acyltransferase"/>
</dbReference>
<dbReference type="STRING" id="733.B0186_09555"/>
<evidence type="ECO:0000256" key="1">
    <source>
        <dbReference type="ARBA" id="ARBA00009342"/>
    </source>
</evidence>
<keyword evidence="2" id="KW-0678">Repressor</keyword>
<sequence length="172" mass="19192">MSFNWREEKLSKQHNRVNFDCGNADLNQFLQKYARQSQDRNSSKTYVAIDNHTEQIIGFYTITLSAISPQKVPSHLSKRFGSHQIPLFTLARLAVDKNAQGKGLGGQLLLKAAQRCMLVAEQVGGVGLLIEAKDQQVASWYQSFGATPLIDEPLSLILPFQTIKAVLLSLVY</sequence>
<evidence type="ECO:0000256" key="5">
    <source>
        <dbReference type="ARBA" id="ARBA00023315"/>
    </source>
</evidence>
<evidence type="ECO:0000256" key="6">
    <source>
        <dbReference type="ARBA" id="ARBA00049880"/>
    </source>
</evidence>
<evidence type="ECO:0000256" key="3">
    <source>
        <dbReference type="ARBA" id="ARBA00022649"/>
    </source>
</evidence>
<keyword evidence="5" id="KW-0012">Acyltransferase</keyword>
<dbReference type="PANTHER" id="PTHR36449">
    <property type="entry name" value="ACETYLTRANSFERASE-RELATED"/>
    <property type="match status" value="1"/>
</dbReference>
<protein>
    <submittedName>
        <fullName evidence="8">GNAT family acetyltransferase</fullName>
    </submittedName>
</protein>
<evidence type="ECO:0000259" key="7">
    <source>
        <dbReference type="Pfam" id="PF13508"/>
    </source>
</evidence>
<dbReference type="EMBL" id="UGHF01000001">
    <property type="protein sequence ID" value="STO59231.1"/>
    <property type="molecule type" value="Genomic_DNA"/>
</dbReference>
<gene>
    <name evidence="8" type="ORF">NCTC1659_00478</name>
</gene>
<dbReference type="GO" id="GO:0016747">
    <property type="term" value="F:acyltransferase activity, transferring groups other than amino-acyl groups"/>
    <property type="evidence" value="ECO:0007669"/>
    <property type="project" value="InterPro"/>
</dbReference>
<dbReference type="Proteomes" id="UP000254329">
    <property type="component" value="Unassembled WGS sequence"/>
</dbReference>
<organism evidence="8 9">
    <name type="scientific">Canicola haemoglobinophilus</name>
    <dbReference type="NCBI Taxonomy" id="733"/>
    <lineage>
        <taxon>Bacteria</taxon>
        <taxon>Pseudomonadati</taxon>
        <taxon>Pseudomonadota</taxon>
        <taxon>Gammaproteobacteria</taxon>
        <taxon>Pasteurellales</taxon>
        <taxon>Pasteurellaceae</taxon>
        <taxon>Canicola</taxon>
    </lineage>
</organism>
<dbReference type="InterPro" id="IPR000182">
    <property type="entry name" value="GNAT_dom"/>
</dbReference>
<reference evidence="8 9" key="1">
    <citation type="submission" date="2018-06" db="EMBL/GenBank/DDBJ databases">
        <authorList>
            <consortium name="Pathogen Informatics"/>
            <person name="Doyle S."/>
        </authorList>
    </citation>
    <scope>NUCLEOTIDE SEQUENCE [LARGE SCALE GENOMIC DNA]</scope>
    <source>
        <strain evidence="8 9">NCTC1659</strain>
    </source>
</reference>
<feature type="domain" description="N-acetyltransferase" evidence="7">
    <location>
        <begin position="42"/>
        <end position="145"/>
    </location>
</feature>
<comment type="similarity">
    <text evidence="1">Belongs to the acetyltransferase family. GNAT subfamily.</text>
</comment>
<name>A0A1V4AZ94_9PAST</name>
<dbReference type="Pfam" id="PF13508">
    <property type="entry name" value="Acetyltransf_7"/>
    <property type="match status" value="1"/>
</dbReference>
<proteinExistence type="inferred from homology"/>
<dbReference type="SUPFAM" id="SSF55729">
    <property type="entry name" value="Acyl-CoA N-acyltransferases (Nat)"/>
    <property type="match status" value="1"/>
</dbReference>
<keyword evidence="3" id="KW-1277">Toxin-antitoxin system</keyword>